<feature type="region of interest" description="Disordered" evidence="2">
    <location>
        <begin position="116"/>
        <end position="174"/>
    </location>
</feature>
<evidence type="ECO:0000313" key="3">
    <source>
        <dbReference type="EMBL" id="QHS85282.1"/>
    </source>
</evidence>
<feature type="compositionally biased region" description="Basic and acidic residues" evidence="2">
    <location>
        <begin position="122"/>
        <end position="132"/>
    </location>
</feature>
<dbReference type="EMBL" id="MN739042">
    <property type="protein sequence ID" value="QHS85282.1"/>
    <property type="molecule type" value="Genomic_DNA"/>
</dbReference>
<feature type="compositionally biased region" description="Acidic residues" evidence="2">
    <location>
        <begin position="133"/>
        <end position="158"/>
    </location>
</feature>
<keyword evidence="1" id="KW-0175">Coiled coil</keyword>
<evidence type="ECO:0000256" key="2">
    <source>
        <dbReference type="SAM" id="MobiDB-lite"/>
    </source>
</evidence>
<protein>
    <recommendedName>
        <fullName evidence="4">NADAR domain-containing protein</fullName>
    </recommendedName>
</protein>
<reference evidence="3" key="1">
    <citation type="journal article" date="2020" name="Nature">
        <title>Giant virus diversity and host interactions through global metagenomics.</title>
        <authorList>
            <person name="Schulz F."/>
            <person name="Roux S."/>
            <person name="Paez-Espino D."/>
            <person name="Jungbluth S."/>
            <person name="Walsh D.A."/>
            <person name="Denef V.J."/>
            <person name="McMahon K.D."/>
            <person name="Konstantinidis K.T."/>
            <person name="Eloe-Fadrosh E.A."/>
            <person name="Kyrpides N.C."/>
            <person name="Woyke T."/>
        </authorList>
    </citation>
    <scope>NUCLEOTIDE SEQUENCE</scope>
    <source>
        <strain evidence="3">GVMAG-M-3300009182-78</strain>
    </source>
</reference>
<dbReference type="Gene3D" id="1.10.357.40">
    <property type="entry name" value="YbiA-like"/>
    <property type="match status" value="1"/>
</dbReference>
<name>A0A6C0AZM7_9ZZZZ</name>
<organism evidence="3">
    <name type="scientific">viral metagenome</name>
    <dbReference type="NCBI Taxonomy" id="1070528"/>
    <lineage>
        <taxon>unclassified sequences</taxon>
        <taxon>metagenomes</taxon>
        <taxon>organismal metagenomes</taxon>
    </lineage>
</organism>
<proteinExistence type="predicted"/>
<accession>A0A6C0AZM7</accession>
<dbReference type="SUPFAM" id="SSF143990">
    <property type="entry name" value="YbiA-like"/>
    <property type="match status" value="1"/>
</dbReference>
<dbReference type="InterPro" id="IPR037238">
    <property type="entry name" value="YbiA-like_sf"/>
</dbReference>
<dbReference type="AlphaFoldDB" id="A0A6C0AZM7"/>
<evidence type="ECO:0000256" key="1">
    <source>
        <dbReference type="SAM" id="Coils"/>
    </source>
</evidence>
<evidence type="ECO:0008006" key="4">
    <source>
        <dbReference type="Google" id="ProtNLM"/>
    </source>
</evidence>
<dbReference type="CDD" id="cd15457">
    <property type="entry name" value="NADAR"/>
    <property type="match status" value="1"/>
</dbReference>
<sequence length="706" mass="82389">MVLSKLDKAVSYPELKSVDPDDFKKEANLYEIDVKEVPIIIAVGHAKRNFEDKNITYFPVYLVKTNNKVIQIGVYELFTTDVLNYMDEEGNLEVEKLDDPLIYRFVTKHMLENMRLVPESEADGKSEEKGKDVDEEEEENEEDEDEDEDEESEEDKTDEMDKKNKKGKKKTSTEEVDAFELPKIPKIRQDIFTQTEGVIPIVPELKEETKKDAADLKGKYKQETSDPWIQKFMKNKKYDIIDNEGGGDCFFAAIRDAFSQLGQVTTVAKLRKKLANEVTQELFMNYKGHYDMYHNAIVKDEKDAKELEIEYNKYKTLYNETLDRSQKKQFTEAAKKLKAQRDRILREKEVSKVILEEYRFMKNVDTLTKLQAIIQTCKFWADTWAVSTMERLLNIKFILLSSEAFKANDIGNVLNCGQLNDAILESRREFTPDYYIMVDFLGYHYKLITYKKKYLFTFTELPFSIKELVVDKCVEKNSGPFIIIPDFLRFKEQHGLKATVCKFEELSEAKIRGLYEESVVLQFYDKSSNERLPGKGSGESITKDAIRQFSDLHAIKDWRRKLDDFWVEPDRTFILDGHRWNSVEHYYQGSKFKETNPEFYLSFSVESGTELSKNPEMAKAAASSSGKYKGKLVRPAEVKIDPTFYGKRKEKELYDAICAKFTQIDKMKEVLMNTRNAKLLHYEKAKEPELAEHLLQVRDKIRRGNL</sequence>
<dbReference type="InterPro" id="IPR012816">
    <property type="entry name" value="NADAR"/>
</dbReference>
<feature type="coiled-coil region" evidence="1">
    <location>
        <begin position="297"/>
        <end position="347"/>
    </location>
</feature>
<dbReference type="Gene3D" id="3.90.70.80">
    <property type="match status" value="1"/>
</dbReference>